<proteinExistence type="predicted"/>
<evidence type="ECO:0000256" key="1">
    <source>
        <dbReference type="SAM" id="Coils"/>
    </source>
</evidence>
<feature type="region of interest" description="Disordered" evidence="2">
    <location>
        <begin position="657"/>
        <end position="680"/>
    </location>
</feature>
<feature type="compositionally biased region" description="Acidic residues" evidence="2">
    <location>
        <begin position="695"/>
        <end position="716"/>
    </location>
</feature>
<dbReference type="EMBL" id="CAJNNV010027631">
    <property type="protein sequence ID" value="CAE8621024.1"/>
    <property type="molecule type" value="Genomic_DNA"/>
</dbReference>
<dbReference type="GO" id="GO:0000146">
    <property type="term" value="F:microfilament motor activity"/>
    <property type="evidence" value="ECO:0007669"/>
    <property type="project" value="TreeGrafter"/>
</dbReference>
<evidence type="ECO:0000256" key="3">
    <source>
        <dbReference type="SAM" id="Phobius"/>
    </source>
</evidence>
<feature type="region of interest" description="Disordered" evidence="2">
    <location>
        <begin position="554"/>
        <end position="604"/>
    </location>
</feature>
<keyword evidence="3" id="KW-0812">Transmembrane</keyword>
<dbReference type="GO" id="GO:0051015">
    <property type="term" value="F:actin filament binding"/>
    <property type="evidence" value="ECO:0007669"/>
    <property type="project" value="TreeGrafter"/>
</dbReference>
<dbReference type="GO" id="GO:0032982">
    <property type="term" value="C:myosin filament"/>
    <property type="evidence" value="ECO:0007669"/>
    <property type="project" value="TreeGrafter"/>
</dbReference>
<feature type="transmembrane region" description="Helical" evidence="3">
    <location>
        <begin position="864"/>
        <end position="886"/>
    </location>
</feature>
<name>A0A813GDR9_POLGL</name>
<dbReference type="InterPro" id="IPR002110">
    <property type="entry name" value="Ankyrin_rpt"/>
</dbReference>
<feature type="transmembrane region" description="Helical" evidence="3">
    <location>
        <begin position="830"/>
        <end position="852"/>
    </location>
</feature>
<feature type="region of interest" description="Disordered" evidence="2">
    <location>
        <begin position="694"/>
        <end position="722"/>
    </location>
</feature>
<organism evidence="4 5">
    <name type="scientific">Polarella glacialis</name>
    <name type="common">Dinoflagellate</name>
    <dbReference type="NCBI Taxonomy" id="89957"/>
    <lineage>
        <taxon>Eukaryota</taxon>
        <taxon>Sar</taxon>
        <taxon>Alveolata</taxon>
        <taxon>Dinophyceae</taxon>
        <taxon>Suessiales</taxon>
        <taxon>Suessiaceae</taxon>
        <taxon>Polarella</taxon>
    </lineage>
</organism>
<keyword evidence="1" id="KW-0175">Coiled coil</keyword>
<feature type="compositionally biased region" description="Polar residues" evidence="2">
    <location>
        <begin position="2509"/>
        <end position="2534"/>
    </location>
</feature>
<evidence type="ECO:0000313" key="5">
    <source>
        <dbReference type="Proteomes" id="UP000654075"/>
    </source>
</evidence>
<feature type="region of interest" description="Disordered" evidence="2">
    <location>
        <begin position="1"/>
        <end position="30"/>
    </location>
</feature>
<keyword evidence="5" id="KW-1185">Reference proteome</keyword>
<feature type="compositionally biased region" description="Basic residues" evidence="2">
    <location>
        <begin position="562"/>
        <end position="571"/>
    </location>
</feature>
<sequence>MPEEPCAAVSNSDRAAHHSAAGSSALPQADDTCIGDVPAATAAAKTLWPRWLRPRDRKTRLRAADESSGDLHQSHQPCQLQLEELEDRLLSLLTGLHQQVAADRQEADRLASLAAGRSEGRFGELQEQQRRLEARLSDLSLRLHGLGEEQKAQSRRCLEDLRSEFDRSFEQVDQELRQRMAELQKDQLSLASTVHAVSAREEEQQRHSGQRLRPIEERLGALEVRSRRPLQERWPTENNNNSHGPTDIYELGDSARESVPPSASTRAMLPASSSCVGLVGLEEGEQASSGVDVRRGARQLEARLQEELSAIHRRCDQLSQVCELRPAEQGAAPLSSRLAACESSVEELRSSFAARTSELAERMQASFAEAKGLMNLVVDQLGSSPGALCPPARARAPSRSIDASAVALRRVDDVERRLREQATVTGGLCRSMEAIRQILAAVKGSIDSALVLAAGGTSSNQVAQRADDATSRAVKMDEVLTSLSGRVTDLEDSESQVLPNSDALTELPIQEGADAWKHADVILRAVGDIVVRQQRELASLTAGLNLHCAAVTVESDGGGKPRLPRGNRRLRPAIDRTELSKGTNADSKPSPGQARSESEELDEGQSIVRESLFIKLKGTESRHGMPIRAAVSRKPMMPHLAHRHCSLYDLQTDVPQEVTHRSKAPPSESRRLPPLGCFGAHSEEETANGYVIQADADDGDDGDGSEEFEEEEEDSDGSGSSLCHSPDVFWPAAVAVTTPTDIAQVLYLSRQTVTDDLDMSDFEGYEVPQDGVSQDGHLDLAPRAVPAAPKRRIRALTVEERQRMVAWESQFIVNFEVHRRAAHHYEYVNFYFSALPSIILGALISFCSIIADQNVEAQPSVTRALLIICASMSAVNVVLTGIAAYWKFQARAEQNKFAAHEYDSLRQRVNFLKNRMEAERVDWVEVLAEVDSKLTEIKKQCGTPELKFDKAYKREMLMHTVNEVHSLRQTLSQYEHGWCWAVLRPMLPYCSCCRRTGALKGKGRIGQGKQNAGHEIDILQRNIRTAQVKDAAVVEQFQGLCWHTLTSAIQRGSMEDARLLVLSSPHMFLGPQHHNSAQGSRWMTALSYHDVDGRNLMHHCVTHSFDPFIEWLIHEAQDYIPVPSFSQSEVSAAQGPSQPEEESWVWWYYLQGDDDGMIPVNCVGDEVHVATKRLLLNQTLKAAALYESGRVEVGNSLKGRLLEVDELFAENGKLVTEVSQALDKGMKPVDASRRSLLHLAAMHGAPEAVRCFLNLGMQVYGQCSVDNADLLGKYPVQLAINGLEESHQPASVRRNQKQIEVVRMLIRESWLAVERIQKPGQDRGPAKDQRPRTGGTRSAKSQVKAATQSLASSGGAGGQAPAGQDFANASVSEEILRSVRAGLEGLANRFSSERERGRPKLAEVVNFKDHNGRTLVHDLCIYADPWNIRTQHPTAKQHEVLFNLLLSQSTYEYSRVDVAVRDDSKKMPLDYELERPERGQDFRPLVVFLLFASECQKRSDNLVIFWEKVLRSEGGFHKVQSILNFQPRMEHYNWSLLHYATAFGCVDFVSCIVKSAGHLLVQNVPLSVRDKPEDIMKSSLSARNQPSSDDLPVRSNLCNTYAAGIRNQDKTPLGMALCALQDALGHSEPGQAHPRGEDEEIRPRGGAPTSKLGSESHTPELTDHERRETRLELFKLLIIPELCFRSLQASGDGAVLELFFGRAEAPSLPVAAESSSSEIAPPCVFYQRMDGQIVNEDDPLRLILEEKYLWRDYHQQVRQFFLQGQEVMQSSPLAELHGMSGSSLFLIQVAVYLGLKDEVKYCMLKGNLLSHCSGQNRTAEPQVAQARHTAVNTIFASPLESKPSLLEFTLLSADAALADCAAMFIDAAIAQFDRFDGKIDMIESQTSAKPLHDNFWFRCCGRILHAVLSKKDTPASVAFGILAQRTFDSYRLKIREGTILHMFNSIDQIYDETATIDKRVDVGLLDHLQMTKMMVYKPSKGFQNLANEKRLYTPRDEDTWPDSVDKRTPFNYKGRPCLFISECAWRLQNDLRYNMIDFENNNTRKGEHDFVDWFKGHVDDMPQQIEGVNKYNWLAERTNQADMNRTLAHYAVKFCMPNLLRMICTPPMKWSLSEPADSCNRTPEDYLAYPWDGCKKMPLPAKDFFQETVAALRQNLQRDLRVKRHLRQCHEDLVSAGLPDSSVLAMQVRASLPSPPQLPPKYTQVFKALRFGVVTELLQDAVLDVQERVGGSGEAFTDENRRQLCDLVSAGHDLVAAYVGAVRQLWASTSEQSCLLVARGGEQEEEYARASSLVRKEGCMVDVHELSRQLSELSRPMSIPQDGQVKFSALANAYAASAVVKPWFESLCCRLAERVKCSAPVVDAERVKCTVHKLKSPFRALEKMILRPSQGPPWDLLRGKLVCSSMQQICAALQALQTEFASEVRIIQVNDRFETPTSSGWSDVAIYFEPTKLRSSSPTSSHWIAELLLVHESFDIIGSRLGGHLSYSEKRLFSEIVCSEPGASKKEAQNSSANASTAESGPSQLAEQSGSARPSLQPLDLPNVPVEEPSQLPGTER</sequence>
<gene>
    <name evidence="4" type="ORF">PGLA1383_LOCUS38547</name>
</gene>
<comment type="caution">
    <text evidence="4">The sequence shown here is derived from an EMBL/GenBank/DDBJ whole genome shotgun (WGS) entry which is preliminary data.</text>
</comment>
<keyword evidence="3" id="KW-0472">Membrane</keyword>
<dbReference type="PANTHER" id="PTHR45615">
    <property type="entry name" value="MYOSIN HEAVY CHAIN, NON-MUSCLE"/>
    <property type="match status" value="1"/>
</dbReference>
<evidence type="ECO:0000313" key="4">
    <source>
        <dbReference type="EMBL" id="CAE8621024.1"/>
    </source>
</evidence>
<feature type="region of interest" description="Disordered" evidence="2">
    <location>
        <begin position="1316"/>
        <end position="1364"/>
    </location>
</feature>
<feature type="region of interest" description="Disordered" evidence="2">
    <location>
        <begin position="2503"/>
        <end position="2557"/>
    </location>
</feature>
<dbReference type="InterPro" id="IPR036770">
    <property type="entry name" value="Ankyrin_rpt-contain_sf"/>
</dbReference>
<feature type="coiled-coil region" evidence="1">
    <location>
        <begin position="122"/>
        <end position="178"/>
    </location>
</feature>
<reference evidence="4" key="1">
    <citation type="submission" date="2021-02" db="EMBL/GenBank/DDBJ databases">
        <authorList>
            <person name="Dougan E. K."/>
            <person name="Rhodes N."/>
            <person name="Thang M."/>
            <person name="Chan C."/>
        </authorList>
    </citation>
    <scope>NUCLEOTIDE SEQUENCE</scope>
</reference>
<feature type="region of interest" description="Disordered" evidence="2">
    <location>
        <begin position="1626"/>
        <end position="1665"/>
    </location>
</feature>
<feature type="coiled-coil region" evidence="1">
    <location>
        <begin position="895"/>
        <end position="922"/>
    </location>
</feature>
<dbReference type="GO" id="GO:0005737">
    <property type="term" value="C:cytoplasm"/>
    <property type="evidence" value="ECO:0007669"/>
    <property type="project" value="TreeGrafter"/>
</dbReference>
<accession>A0A813GDR9</accession>
<feature type="compositionally biased region" description="Basic and acidic residues" evidence="2">
    <location>
        <begin position="1316"/>
        <end position="1331"/>
    </location>
</feature>
<dbReference type="GO" id="GO:0016460">
    <property type="term" value="C:myosin II complex"/>
    <property type="evidence" value="ECO:0007669"/>
    <property type="project" value="TreeGrafter"/>
</dbReference>
<dbReference type="SUPFAM" id="SSF48403">
    <property type="entry name" value="Ankyrin repeat"/>
    <property type="match status" value="1"/>
</dbReference>
<dbReference type="PANTHER" id="PTHR45615:SF40">
    <property type="entry name" value="MYOSIN HEAVY CHAIN, NON-MUSCLE"/>
    <property type="match status" value="1"/>
</dbReference>
<keyword evidence="3" id="KW-1133">Transmembrane helix</keyword>
<dbReference type="SMART" id="SM00248">
    <property type="entry name" value="ANK"/>
    <property type="match status" value="3"/>
</dbReference>
<protein>
    <submittedName>
        <fullName evidence="4">Uncharacterized protein</fullName>
    </submittedName>
</protein>
<dbReference type="Proteomes" id="UP000654075">
    <property type="component" value="Unassembled WGS sequence"/>
</dbReference>
<dbReference type="Gene3D" id="1.25.40.20">
    <property type="entry name" value="Ankyrin repeat-containing domain"/>
    <property type="match status" value="1"/>
</dbReference>
<evidence type="ECO:0000256" key="2">
    <source>
        <dbReference type="SAM" id="MobiDB-lite"/>
    </source>
</evidence>